<dbReference type="Proteomes" id="UP000270036">
    <property type="component" value="Chromosome"/>
</dbReference>
<keyword evidence="3" id="KW-1185">Reference proteome</keyword>
<evidence type="ECO:0000313" key="2">
    <source>
        <dbReference type="EMBL" id="VEH99655.1"/>
    </source>
</evidence>
<accession>A0A448NRS3</accession>
<dbReference type="Proteomes" id="UP000028349">
    <property type="component" value="Unassembled WGS sequence"/>
</dbReference>
<dbReference type="OrthoDB" id="1429679at2"/>
<dbReference type="EMBL" id="JPEP01000002">
    <property type="protein sequence ID" value="KEY18720.1"/>
    <property type="molecule type" value="Genomic_DNA"/>
</dbReference>
<evidence type="ECO:0000313" key="3">
    <source>
        <dbReference type="Proteomes" id="UP000028349"/>
    </source>
</evidence>
<dbReference type="STRING" id="266748.HY04_09575"/>
<sequence>MKYQLTRTCKDCKNEDVFEFTKIQSAFELYDSNEIWEKNCSKCNSQNCSSLHHPFVKLDKEILDIWGNDEKLYLNPQDEEIILAEMHYLPLILTSINEGKYLKRKIEILLESICILLYDNTANSEEYDDDVNHNRQKNAEIILPELIKLKDKIIESEKNIMEYIKVVVFPQIGVE</sequence>
<protein>
    <submittedName>
        <fullName evidence="2">Uncharacterized protein</fullName>
    </submittedName>
</protein>
<dbReference type="KEGG" id="cant:NCTC13489_01641"/>
<name>A0A448NRS3_9FLAO</name>
<proteinExistence type="predicted"/>
<dbReference type="EMBL" id="LR134441">
    <property type="protein sequence ID" value="VEH99655.1"/>
    <property type="molecule type" value="Genomic_DNA"/>
</dbReference>
<evidence type="ECO:0000313" key="4">
    <source>
        <dbReference type="Proteomes" id="UP000270036"/>
    </source>
</evidence>
<dbReference type="RefSeq" id="WP_034719216.1">
    <property type="nucleotide sequence ID" value="NZ_FOIX01000004.1"/>
</dbReference>
<evidence type="ECO:0000313" key="1">
    <source>
        <dbReference type="EMBL" id="KEY18720.1"/>
    </source>
</evidence>
<reference evidence="1 3" key="1">
    <citation type="submission" date="2014-07" db="EMBL/GenBank/DDBJ databases">
        <authorList>
            <person name="Pisani N.G."/>
            <person name="Newman J.D."/>
        </authorList>
    </citation>
    <scope>NUCLEOTIDE SEQUENCE [LARGE SCALE GENOMIC DNA]</scope>
    <source>
        <strain evidence="1 3">LMG 24720</strain>
    </source>
</reference>
<organism evidence="2 4">
    <name type="scientific">Kaistella antarctica</name>
    <dbReference type="NCBI Taxonomy" id="266748"/>
    <lineage>
        <taxon>Bacteria</taxon>
        <taxon>Pseudomonadati</taxon>
        <taxon>Bacteroidota</taxon>
        <taxon>Flavobacteriia</taxon>
        <taxon>Flavobacteriales</taxon>
        <taxon>Weeksellaceae</taxon>
        <taxon>Chryseobacterium group</taxon>
        <taxon>Kaistella</taxon>
    </lineage>
</organism>
<dbReference type="AlphaFoldDB" id="A0A448NRS3"/>
<gene>
    <name evidence="1" type="ORF">HY04_09575</name>
    <name evidence="2" type="ORF">NCTC13489_01641</name>
</gene>
<reference evidence="2 4" key="2">
    <citation type="submission" date="2018-12" db="EMBL/GenBank/DDBJ databases">
        <authorList>
            <consortium name="Pathogen Informatics"/>
        </authorList>
    </citation>
    <scope>NUCLEOTIDE SEQUENCE [LARGE SCALE GENOMIC DNA]</scope>
    <source>
        <strain evidence="2 4">NCTC13489</strain>
    </source>
</reference>